<name>G2RAN7_THETT</name>
<dbReference type="Proteomes" id="UP000008181">
    <property type="component" value="Chromosome 4"/>
</dbReference>
<organism evidence="1 2">
    <name type="scientific">Thermothielavioides terrestris (strain ATCC 38088 / NRRL 8126)</name>
    <name type="common">Thielavia terrestris</name>
    <dbReference type="NCBI Taxonomy" id="578455"/>
    <lineage>
        <taxon>Eukaryota</taxon>
        <taxon>Fungi</taxon>
        <taxon>Dikarya</taxon>
        <taxon>Ascomycota</taxon>
        <taxon>Pezizomycotina</taxon>
        <taxon>Sordariomycetes</taxon>
        <taxon>Sordariomycetidae</taxon>
        <taxon>Sordariales</taxon>
        <taxon>Chaetomiaceae</taxon>
        <taxon>Thermothielavioides</taxon>
        <taxon>Thermothielavioides terrestris</taxon>
    </lineage>
</organism>
<dbReference type="RefSeq" id="XP_003655251.1">
    <property type="nucleotide sequence ID" value="XM_003655203.1"/>
</dbReference>
<accession>G2RAN7</accession>
<reference evidence="1 2" key="1">
    <citation type="journal article" date="2011" name="Nat. Biotechnol.">
        <title>Comparative genomic analysis of the thermophilic biomass-degrading fungi Myceliophthora thermophila and Thielavia terrestris.</title>
        <authorList>
            <person name="Berka R.M."/>
            <person name="Grigoriev I.V."/>
            <person name="Otillar R."/>
            <person name="Salamov A."/>
            <person name="Grimwood J."/>
            <person name="Reid I."/>
            <person name="Ishmael N."/>
            <person name="John T."/>
            <person name="Darmond C."/>
            <person name="Moisan M.-C."/>
            <person name="Henrissat B."/>
            <person name="Coutinho P.M."/>
            <person name="Lombard V."/>
            <person name="Natvig D.O."/>
            <person name="Lindquist E."/>
            <person name="Schmutz J."/>
            <person name="Lucas S."/>
            <person name="Harris P."/>
            <person name="Powlowski J."/>
            <person name="Bellemare A."/>
            <person name="Taylor D."/>
            <person name="Butler G."/>
            <person name="de Vries R.P."/>
            <person name="Allijn I.E."/>
            <person name="van den Brink J."/>
            <person name="Ushinsky S."/>
            <person name="Storms R."/>
            <person name="Powell A.J."/>
            <person name="Paulsen I.T."/>
            <person name="Elbourne L.D.H."/>
            <person name="Baker S.E."/>
            <person name="Magnuson J."/>
            <person name="LaBoissiere S."/>
            <person name="Clutterbuck A.J."/>
            <person name="Martinez D."/>
            <person name="Wogulis M."/>
            <person name="de Leon A.L."/>
            <person name="Rey M.W."/>
            <person name="Tsang A."/>
        </authorList>
    </citation>
    <scope>NUCLEOTIDE SEQUENCE [LARGE SCALE GENOMIC DNA]</scope>
    <source>
        <strain evidence="2">ATCC 38088 / NRRL 8126</strain>
    </source>
</reference>
<proteinExistence type="predicted"/>
<dbReference type="HOGENOM" id="CLU_1563966_0_0_1"/>
<sequence>MLWYSARNIHDSGRQFLAPFPEAPLLRWLREHTDCSLLIASMYGGTTTSKCQEPPAQAPNFECASMPTTAMHTVGIRALAGSERNVYFVQNVITAYTTLWIYASSFIRYLSFLINVYSLLLSAWAPNEEPSQPQIYPIRCSALPKAVCGNPGYSVTGKHKRIAHDQADTSL</sequence>
<evidence type="ECO:0000313" key="2">
    <source>
        <dbReference type="Proteomes" id="UP000008181"/>
    </source>
</evidence>
<dbReference type="EMBL" id="CP003012">
    <property type="protein sequence ID" value="AEO68915.1"/>
    <property type="molecule type" value="Genomic_DNA"/>
</dbReference>
<protein>
    <submittedName>
        <fullName evidence="1">Uncharacterized protein</fullName>
    </submittedName>
</protein>
<dbReference type="GeneID" id="11522375"/>
<dbReference type="AlphaFoldDB" id="G2RAN7"/>
<gene>
    <name evidence="1" type="ORF">THITE_2130604</name>
</gene>
<keyword evidence="2" id="KW-1185">Reference proteome</keyword>
<evidence type="ECO:0000313" key="1">
    <source>
        <dbReference type="EMBL" id="AEO68915.1"/>
    </source>
</evidence>
<dbReference type="KEGG" id="ttt:THITE_2130604"/>